<dbReference type="InterPro" id="IPR013328">
    <property type="entry name" value="6PGD_dom2"/>
</dbReference>
<dbReference type="EMBL" id="JABXXR010000046">
    <property type="protein sequence ID" value="NVN40492.1"/>
    <property type="molecule type" value="Genomic_DNA"/>
</dbReference>
<sequence>MTLGKIGFIGFGAMASRMGENLRRAGAEIAAYTPSGKGGDGALRFLATARDIAAWSDTVIVCVPDDAALATATQGPDGLIAGLSADTLVINTSSVSPEAAVALHDAASARGTCAVDAPVSGSTPEAEAGQLVVLAGGETDALERAAPVFAVIGKATIHAGPAGSGAKLKLVVNGIMGTGLSALAECVAYGLASGLNRSTLFDALDQVAVLSPHHKRKLKAAKVGDFAPQFPTRLMLKDMGLLLRGAEGVRVPVPTVAASTQMLALSARRHEQDDYAALIGVMEHLVANAP</sequence>
<name>A0A850PF07_9PROT</name>
<dbReference type="InterPro" id="IPR015815">
    <property type="entry name" value="HIBADH-related"/>
</dbReference>
<dbReference type="GO" id="GO:0050661">
    <property type="term" value="F:NADP binding"/>
    <property type="evidence" value="ECO:0007669"/>
    <property type="project" value="InterPro"/>
</dbReference>
<evidence type="ECO:0000256" key="3">
    <source>
        <dbReference type="PIRSR" id="PIRSR000103-1"/>
    </source>
</evidence>
<keyword evidence="1" id="KW-0560">Oxidoreductase</keyword>
<dbReference type="InterPro" id="IPR036291">
    <property type="entry name" value="NAD(P)-bd_dom_sf"/>
</dbReference>
<dbReference type="Gene3D" id="3.40.50.720">
    <property type="entry name" value="NAD(P)-binding Rossmann-like Domain"/>
    <property type="match status" value="1"/>
</dbReference>
<dbReference type="Pfam" id="PF03446">
    <property type="entry name" value="NAD_binding_2"/>
    <property type="match status" value="1"/>
</dbReference>
<evidence type="ECO:0000259" key="5">
    <source>
        <dbReference type="Pfam" id="PF14833"/>
    </source>
</evidence>
<dbReference type="PANTHER" id="PTHR43580:SF2">
    <property type="entry name" value="CYTOKINE-LIKE NUCLEAR FACTOR N-PAC"/>
    <property type="match status" value="1"/>
</dbReference>
<dbReference type="SUPFAM" id="SSF48179">
    <property type="entry name" value="6-phosphogluconate dehydrogenase C-terminal domain-like"/>
    <property type="match status" value="1"/>
</dbReference>
<feature type="domain" description="3-hydroxyisobutyrate dehydrogenase-like NAD-binding" evidence="5">
    <location>
        <begin position="163"/>
        <end position="281"/>
    </location>
</feature>
<feature type="active site" evidence="3">
    <location>
        <position position="169"/>
    </location>
</feature>
<dbReference type="GO" id="GO:0016491">
    <property type="term" value="F:oxidoreductase activity"/>
    <property type="evidence" value="ECO:0007669"/>
    <property type="project" value="UniProtKB-KW"/>
</dbReference>
<keyword evidence="7" id="KW-1185">Reference proteome</keyword>
<dbReference type="PIRSF" id="PIRSF000103">
    <property type="entry name" value="HIBADH"/>
    <property type="match status" value="1"/>
</dbReference>
<comment type="caution">
    <text evidence="6">The sequence shown here is derived from an EMBL/GenBank/DDBJ whole genome shotgun (WGS) entry which is preliminary data.</text>
</comment>
<dbReference type="PANTHER" id="PTHR43580">
    <property type="entry name" value="OXIDOREDUCTASE GLYR1-RELATED"/>
    <property type="match status" value="1"/>
</dbReference>
<evidence type="ECO:0000313" key="6">
    <source>
        <dbReference type="EMBL" id="NVN40492.1"/>
    </source>
</evidence>
<evidence type="ECO:0000259" key="4">
    <source>
        <dbReference type="Pfam" id="PF03446"/>
    </source>
</evidence>
<dbReference type="GO" id="GO:0051287">
    <property type="term" value="F:NAD binding"/>
    <property type="evidence" value="ECO:0007669"/>
    <property type="project" value="InterPro"/>
</dbReference>
<dbReference type="SUPFAM" id="SSF51735">
    <property type="entry name" value="NAD(P)-binding Rossmann-fold domains"/>
    <property type="match status" value="1"/>
</dbReference>
<dbReference type="InterPro" id="IPR029154">
    <property type="entry name" value="HIBADH-like_NADP-bd"/>
</dbReference>
<protein>
    <submittedName>
        <fullName evidence="6">NAD(P)-dependent oxidoreductase</fullName>
    </submittedName>
</protein>
<proteinExistence type="predicted"/>
<dbReference type="Pfam" id="PF14833">
    <property type="entry name" value="NAD_binding_11"/>
    <property type="match status" value="1"/>
</dbReference>
<evidence type="ECO:0000313" key="7">
    <source>
        <dbReference type="Proteomes" id="UP000585665"/>
    </source>
</evidence>
<accession>A0A850PF07</accession>
<dbReference type="Proteomes" id="UP000585665">
    <property type="component" value="Unassembled WGS sequence"/>
</dbReference>
<evidence type="ECO:0000256" key="2">
    <source>
        <dbReference type="ARBA" id="ARBA00023027"/>
    </source>
</evidence>
<evidence type="ECO:0000256" key="1">
    <source>
        <dbReference type="ARBA" id="ARBA00023002"/>
    </source>
</evidence>
<keyword evidence="2" id="KW-0520">NAD</keyword>
<reference evidence="6 7" key="1">
    <citation type="submission" date="2020-06" db="EMBL/GenBank/DDBJ databases">
        <title>Description of novel acetic acid bacteria.</title>
        <authorList>
            <person name="Sombolestani A."/>
        </authorList>
    </citation>
    <scope>NUCLEOTIDE SEQUENCE [LARGE SCALE GENOMIC DNA]</scope>
    <source>
        <strain evidence="6 7">LMG 27010</strain>
    </source>
</reference>
<dbReference type="InterPro" id="IPR051265">
    <property type="entry name" value="HIBADH-related_NP60_sf"/>
</dbReference>
<organism evidence="6 7">
    <name type="scientific">Ameyamaea chiangmaiensis</name>
    <dbReference type="NCBI Taxonomy" id="442969"/>
    <lineage>
        <taxon>Bacteria</taxon>
        <taxon>Pseudomonadati</taxon>
        <taxon>Pseudomonadota</taxon>
        <taxon>Alphaproteobacteria</taxon>
        <taxon>Acetobacterales</taxon>
        <taxon>Acetobacteraceae</taxon>
        <taxon>Ameyamaea</taxon>
    </lineage>
</organism>
<dbReference type="Gene3D" id="1.10.1040.10">
    <property type="entry name" value="N-(1-d-carboxylethyl)-l-norvaline Dehydrogenase, domain 2"/>
    <property type="match status" value="1"/>
</dbReference>
<dbReference type="AlphaFoldDB" id="A0A850PF07"/>
<dbReference type="InterPro" id="IPR006115">
    <property type="entry name" value="6PGDH_NADP-bd"/>
</dbReference>
<feature type="domain" description="6-phosphogluconate dehydrogenase NADP-binding" evidence="4">
    <location>
        <begin position="5"/>
        <end position="160"/>
    </location>
</feature>
<gene>
    <name evidence="6" type="ORF">HUK82_07935</name>
</gene>
<dbReference type="InterPro" id="IPR008927">
    <property type="entry name" value="6-PGluconate_DH-like_C_sf"/>
</dbReference>